<feature type="domain" description="Alginate export" evidence="2">
    <location>
        <begin position="101"/>
        <end position="507"/>
    </location>
</feature>
<name>A0ABW8GKM0_9PROT</name>
<evidence type="ECO:0000256" key="1">
    <source>
        <dbReference type="SAM" id="SignalP"/>
    </source>
</evidence>
<dbReference type="EMBL" id="JBIWXY010000001">
    <property type="protein sequence ID" value="MFJ5445916.1"/>
    <property type="molecule type" value="Genomic_DNA"/>
</dbReference>
<sequence length="526" mass="60254">MFNKTGLIQLLIASGITLTAGLSYAAEEAANTALSAEEIDQQARIKARKAEIAAEAALAKKAEKGYWVAPRAYGTQRETEPPRFVKPIEKTWLKKYTDIDWLDVGADYRFRYENRENDFRRGVNVTDEPFLLRSRIYVAVRNKFDPLRFTLEAEDARRNHSNFARDNRDVDLAEPIQAYAELFFKDGLGKDDLGNDRPVSIKAGRMAFEQLDRRLIARNEWRNTTNTFQGVRATFGQHKNDWELDLFALQPIVRFTEQLNQRDKAQWFYGAVFDWRKWSDVITLSPSYFYLKQDGDEVKYNASGARVTGVNDFKDREIHTAGLRGYGLIGQTGFDYDASYYRQWGEEDRTPTAKRDYRAYSYIAEIGYTADHAWKPRFSANYGVASGDKNSSTGTNERFDRLFGFARPWSSNDYIQMENINATKIRAEFSPFTGVNIDTGYSWYKLDNATDRWGAGNNLRDATGNSGRDLGEEWDIRVRFPVVKQVSANVGYAYFKGGDFIKNAAATADRKDSSNFFYVELTVSAF</sequence>
<dbReference type="Gene3D" id="2.40.160.100">
    <property type="match status" value="1"/>
</dbReference>
<dbReference type="Pfam" id="PF13372">
    <property type="entry name" value="Alginate_exp"/>
    <property type="match status" value="1"/>
</dbReference>
<keyword evidence="1" id="KW-0732">Signal</keyword>
<dbReference type="Proteomes" id="UP001617669">
    <property type="component" value="Unassembled WGS sequence"/>
</dbReference>
<comment type="caution">
    <text evidence="3">The sequence shown here is derived from an EMBL/GenBank/DDBJ whole genome shotgun (WGS) entry which is preliminary data.</text>
</comment>
<dbReference type="InterPro" id="IPR053728">
    <property type="entry name" value="Alginate_Permeability_Chnl"/>
</dbReference>
<protein>
    <submittedName>
        <fullName evidence="3">Alginate export family protein</fullName>
    </submittedName>
</protein>
<evidence type="ECO:0000313" key="4">
    <source>
        <dbReference type="Proteomes" id="UP001617669"/>
    </source>
</evidence>
<dbReference type="InterPro" id="IPR025388">
    <property type="entry name" value="Alginate_export_dom"/>
</dbReference>
<evidence type="ECO:0000259" key="2">
    <source>
        <dbReference type="Pfam" id="PF13372"/>
    </source>
</evidence>
<organism evidence="3 4">
    <name type="scientific">Methylobacillus methanolivorans</name>
    <dbReference type="NCBI Taxonomy" id="1848927"/>
    <lineage>
        <taxon>Bacteria</taxon>
        <taxon>Pseudomonadati</taxon>
        <taxon>Pseudomonadota</taxon>
        <taxon>Betaproteobacteria</taxon>
        <taxon>Nitrosomonadales</taxon>
        <taxon>Methylophilaceae</taxon>
        <taxon>Methylobacillus</taxon>
    </lineage>
</organism>
<reference evidence="3 4" key="1">
    <citation type="submission" date="2024-11" db="EMBL/GenBank/DDBJ databases">
        <authorList>
            <person name="Kaparullina E.N."/>
            <person name="Delegan Y.A."/>
            <person name="Doronina N.V."/>
        </authorList>
    </citation>
    <scope>NUCLEOTIDE SEQUENCE [LARGE SCALE GENOMIC DNA]</scope>
    <source>
        <strain evidence="3 4">7sh_L</strain>
    </source>
</reference>
<accession>A0ABW8GKM0</accession>
<feature type="chain" id="PRO_5047346056" evidence="1">
    <location>
        <begin position="26"/>
        <end position="526"/>
    </location>
</feature>
<gene>
    <name evidence="3" type="ORF">ACIKP9_06705</name>
</gene>
<proteinExistence type="predicted"/>
<feature type="signal peptide" evidence="1">
    <location>
        <begin position="1"/>
        <end position="25"/>
    </location>
</feature>
<keyword evidence="4" id="KW-1185">Reference proteome</keyword>
<evidence type="ECO:0000313" key="3">
    <source>
        <dbReference type="EMBL" id="MFJ5445916.1"/>
    </source>
</evidence>
<dbReference type="RefSeq" id="WP_400880863.1">
    <property type="nucleotide sequence ID" value="NZ_JBIWXY010000001.1"/>
</dbReference>